<evidence type="ECO:0008006" key="3">
    <source>
        <dbReference type="Google" id="ProtNLM"/>
    </source>
</evidence>
<reference evidence="1 2" key="1">
    <citation type="journal article" date="2016" name="Front. Microbiol.">
        <title>Genomic Resource of Rice Seed Associated Bacteria.</title>
        <authorList>
            <person name="Midha S."/>
            <person name="Bansal K."/>
            <person name="Sharma S."/>
            <person name="Kumar N."/>
            <person name="Patil P.P."/>
            <person name="Chaudhry V."/>
            <person name="Patil P.B."/>
        </authorList>
    </citation>
    <scope>NUCLEOTIDE SEQUENCE [LARGE SCALE GENOMIC DNA]</scope>
    <source>
        <strain evidence="1 2">RSA13</strain>
    </source>
</reference>
<dbReference type="Proteomes" id="UP000072520">
    <property type="component" value="Unassembled WGS sequence"/>
</dbReference>
<gene>
    <name evidence="1" type="ORF">RSA13_14015</name>
</gene>
<dbReference type="AlphaFoldDB" id="A0AB34VE35"/>
<evidence type="ECO:0000313" key="1">
    <source>
        <dbReference type="EMBL" id="KTS96316.1"/>
    </source>
</evidence>
<accession>A0AB34VE35</accession>
<dbReference type="RefSeq" id="WP_033742103.1">
    <property type="nucleotide sequence ID" value="NZ_CP046585.1"/>
</dbReference>
<organism evidence="1 2">
    <name type="scientific">Pantoea stewartii</name>
    <dbReference type="NCBI Taxonomy" id="66269"/>
    <lineage>
        <taxon>Bacteria</taxon>
        <taxon>Pseudomonadati</taxon>
        <taxon>Pseudomonadota</taxon>
        <taxon>Gammaproteobacteria</taxon>
        <taxon>Enterobacterales</taxon>
        <taxon>Erwiniaceae</taxon>
        <taxon>Pantoea</taxon>
    </lineage>
</organism>
<protein>
    <recommendedName>
        <fullName evidence="3">Morphogenetic protein</fullName>
    </recommendedName>
</protein>
<dbReference type="EMBL" id="LDSI01000019">
    <property type="protein sequence ID" value="KTS96316.1"/>
    <property type="molecule type" value="Genomic_DNA"/>
</dbReference>
<name>A0AB34VE35_9GAMM</name>
<proteinExistence type="predicted"/>
<evidence type="ECO:0000313" key="2">
    <source>
        <dbReference type="Proteomes" id="UP000072520"/>
    </source>
</evidence>
<dbReference type="GeneID" id="61251524"/>
<comment type="caution">
    <text evidence="1">The sequence shown here is derived from an EMBL/GenBank/DDBJ whole genome shotgun (WGS) entry which is preliminary data.</text>
</comment>
<sequence length="227" mass="26402">MKERPILFSEQRVRALLVGQQTQTRRIMKTQAFGPGQDHHEGVHAFDVQANHLHGDKMMAMNDIRYHCPYGMPGDKLWVRETWRGPIVPEHALADYERDPTPFRSPDFCQYRADSNELGQHTSGGPDAEQFGWQTAIHMPRWASRIDLIITDVRAEQIQDISEDDIMAEGVQTDSHFLNNFFTMNVNSELPKEAYRKAWQKQYGATSWQVNPWVWVIEFERATREST</sequence>